<dbReference type="CDD" id="cd02440">
    <property type="entry name" value="AdoMet_MTases"/>
    <property type="match status" value="1"/>
</dbReference>
<comment type="caution">
    <text evidence="2">The sequence shown here is derived from an EMBL/GenBank/DDBJ whole genome shotgun (WGS) entry which is preliminary data.</text>
</comment>
<keyword evidence="2" id="KW-0489">Methyltransferase</keyword>
<evidence type="ECO:0000259" key="1">
    <source>
        <dbReference type="Pfam" id="PF08241"/>
    </source>
</evidence>
<dbReference type="Gene3D" id="3.40.50.150">
    <property type="entry name" value="Vaccinia Virus protein VP39"/>
    <property type="match status" value="1"/>
</dbReference>
<dbReference type="InterPro" id="IPR029063">
    <property type="entry name" value="SAM-dependent_MTases_sf"/>
</dbReference>
<dbReference type="EMBL" id="JACHBR010000004">
    <property type="protein sequence ID" value="MBB5631715.1"/>
    <property type="molecule type" value="Genomic_DNA"/>
</dbReference>
<proteinExistence type="predicted"/>
<evidence type="ECO:0000313" key="3">
    <source>
        <dbReference type="Proteomes" id="UP000588112"/>
    </source>
</evidence>
<dbReference type="SUPFAM" id="SSF53335">
    <property type="entry name" value="S-adenosyl-L-methionine-dependent methyltransferases"/>
    <property type="match status" value="1"/>
</dbReference>
<name>A0A7W8ZD57_9ACTN</name>
<dbReference type="RefSeq" id="WP_184618207.1">
    <property type="nucleotide sequence ID" value="NZ_BOOS01000005.1"/>
</dbReference>
<keyword evidence="3" id="KW-1185">Reference proteome</keyword>
<dbReference type="PANTHER" id="PTHR43591:SF24">
    <property type="entry name" value="2-METHOXY-6-POLYPRENYL-1,4-BENZOQUINOL METHYLASE, MITOCHONDRIAL"/>
    <property type="match status" value="1"/>
</dbReference>
<dbReference type="PANTHER" id="PTHR43591">
    <property type="entry name" value="METHYLTRANSFERASE"/>
    <property type="match status" value="1"/>
</dbReference>
<dbReference type="Pfam" id="PF08241">
    <property type="entry name" value="Methyltransf_11"/>
    <property type="match status" value="1"/>
</dbReference>
<accession>A0A7W8ZD57</accession>
<dbReference type="InterPro" id="IPR013216">
    <property type="entry name" value="Methyltransf_11"/>
</dbReference>
<organism evidence="2 3">
    <name type="scientific">Sphaerisporangium krabiense</name>
    <dbReference type="NCBI Taxonomy" id="763782"/>
    <lineage>
        <taxon>Bacteria</taxon>
        <taxon>Bacillati</taxon>
        <taxon>Actinomycetota</taxon>
        <taxon>Actinomycetes</taxon>
        <taxon>Streptosporangiales</taxon>
        <taxon>Streptosporangiaceae</taxon>
        <taxon>Sphaerisporangium</taxon>
    </lineage>
</organism>
<keyword evidence="2" id="KW-0808">Transferase</keyword>
<evidence type="ECO:0000313" key="2">
    <source>
        <dbReference type="EMBL" id="MBB5631715.1"/>
    </source>
</evidence>
<dbReference type="AlphaFoldDB" id="A0A7W8ZD57"/>
<gene>
    <name evidence="2" type="ORF">BJ981_007501</name>
</gene>
<sequence>MSESETNPQQRAWSRGDLAKLAAHLPPIYAELLCEEADLRAGERVLDAAAGTGTVALAAARRFCDVVAVDFVPSPLEQAARLAACEDLPLVTHLADVQDLPYEDDAFDAVLSAFGAMFAPDQGRTAGELARVTRRGGRVGVTGWCMAGLIGDYARTIGKYLGSGTGHSPFAWGTEDRVRELFPDAQIRTAWRGQPFRYPSVEFAVDYFAEWYGPASAAFAALDDAGRRDLRADMIDVWHAHNRATDGTLVAIADYLETIVLIG</sequence>
<dbReference type="GO" id="GO:0032259">
    <property type="term" value="P:methylation"/>
    <property type="evidence" value="ECO:0007669"/>
    <property type="project" value="UniProtKB-KW"/>
</dbReference>
<feature type="domain" description="Methyltransferase type 11" evidence="1">
    <location>
        <begin position="46"/>
        <end position="139"/>
    </location>
</feature>
<dbReference type="Proteomes" id="UP000588112">
    <property type="component" value="Unassembled WGS sequence"/>
</dbReference>
<reference evidence="2 3" key="1">
    <citation type="submission" date="2020-08" db="EMBL/GenBank/DDBJ databases">
        <title>Sequencing the genomes of 1000 actinobacteria strains.</title>
        <authorList>
            <person name="Klenk H.-P."/>
        </authorList>
    </citation>
    <scope>NUCLEOTIDE SEQUENCE [LARGE SCALE GENOMIC DNA]</scope>
    <source>
        <strain evidence="2 3">DSM 45790</strain>
    </source>
</reference>
<dbReference type="GO" id="GO:0008757">
    <property type="term" value="F:S-adenosylmethionine-dependent methyltransferase activity"/>
    <property type="evidence" value="ECO:0007669"/>
    <property type="project" value="InterPro"/>
</dbReference>
<protein>
    <submittedName>
        <fullName evidence="2">SAM-dependent methyltransferase</fullName>
    </submittedName>
</protein>